<feature type="transmembrane region" description="Helical" evidence="6">
    <location>
        <begin position="445"/>
        <end position="463"/>
    </location>
</feature>
<feature type="transmembrane region" description="Helical" evidence="6">
    <location>
        <begin position="182"/>
        <end position="202"/>
    </location>
</feature>
<dbReference type="InterPro" id="IPR050833">
    <property type="entry name" value="Poly_Biosynth_Transport"/>
</dbReference>
<proteinExistence type="predicted"/>
<feature type="transmembrane region" description="Helical" evidence="6">
    <location>
        <begin position="45"/>
        <end position="67"/>
    </location>
</feature>
<feature type="transmembrane region" description="Helical" evidence="6">
    <location>
        <begin position="381"/>
        <end position="400"/>
    </location>
</feature>
<dbReference type="RefSeq" id="WP_354221363.1">
    <property type="nucleotide sequence ID" value="NZ_JBEPMX010000014.1"/>
</dbReference>
<evidence type="ECO:0000313" key="8">
    <source>
        <dbReference type="Proteomes" id="UP001549167"/>
    </source>
</evidence>
<protein>
    <submittedName>
        <fullName evidence="7">O-antigen/teichoic acid export membrane protein</fullName>
    </submittedName>
</protein>
<feature type="transmembrane region" description="Helical" evidence="6">
    <location>
        <begin position="118"/>
        <end position="136"/>
    </location>
</feature>
<comment type="caution">
    <text evidence="7">The sequence shown here is derived from an EMBL/GenBank/DDBJ whole genome shotgun (WGS) entry which is preliminary data.</text>
</comment>
<feature type="transmembrane region" description="Helical" evidence="6">
    <location>
        <begin position="353"/>
        <end position="374"/>
    </location>
</feature>
<accession>A0ABV2KX95</accession>
<dbReference type="CDD" id="cd13124">
    <property type="entry name" value="MATE_SpoVB_like"/>
    <property type="match status" value="1"/>
</dbReference>
<dbReference type="EMBL" id="JBEPMX010000014">
    <property type="protein sequence ID" value="MET3684216.1"/>
    <property type="molecule type" value="Genomic_DNA"/>
</dbReference>
<keyword evidence="8" id="KW-1185">Reference proteome</keyword>
<evidence type="ECO:0000256" key="1">
    <source>
        <dbReference type="ARBA" id="ARBA00004651"/>
    </source>
</evidence>
<sequence length="508" mass="54423">MSLLRGTLILSLAALISKVLGSIFRVPLQNIAGDDVLGIFSLVYPVYMVTMTLAVAGIPLAISQLIAEARAQGDDNQIKTIYQTASTLGVLFGIGSFIVIWVLSEPIAVLLGGRETEWALIVVSSALLVVPFMAVYRGFFQGFQDMTQTAVSQVIEQLIRVVVMLVAAVVLVDMGMSDARVAAGVMSGSIIGAVGSLIYLMVKFRRTQLVRFGFGGLTWGAFVYWSKRILSRSIPIAVGTVTLAAVNVVDSLTVPFSLGAFGVGDVYETYGLYGRGQALIQVATVAATSLVLPLVPRMAELLADGRDRDLRRVMARAYELIHLVAWPVMIGLVVLTVPVNVALFTNASGSDVVFWLNVSTGVTAFAVVSVGMLQGLERAKLAAGVVVVCLGLKALLNIGLVSAFGLVGAAWSTVVVFFVLMVWNHVLILRRFNGPPFWNKRNAQLLMAAVLMGVAIVILGQFVSGDDWTRGSALLYTMVMVGFGGAIYAGLCLLWGVIRLDQLPFRRN</sequence>
<dbReference type="PANTHER" id="PTHR30250:SF29">
    <property type="entry name" value="POLYSACCHARIDE BIOSYNTHESIS PROTEIN C-TERMINAL DOMAIN-CONTAINING PROTEIN"/>
    <property type="match status" value="1"/>
</dbReference>
<evidence type="ECO:0000313" key="7">
    <source>
        <dbReference type="EMBL" id="MET3684216.1"/>
    </source>
</evidence>
<reference evidence="7 8" key="1">
    <citation type="submission" date="2024-06" db="EMBL/GenBank/DDBJ databases">
        <title>Genomic Encyclopedia of Type Strains, Phase IV (KMG-IV): sequencing the most valuable type-strain genomes for metagenomic binning, comparative biology and taxonomic classification.</title>
        <authorList>
            <person name="Goeker M."/>
        </authorList>
    </citation>
    <scope>NUCLEOTIDE SEQUENCE [LARGE SCALE GENOMIC DNA]</scope>
    <source>
        <strain evidence="7 8">DSM 23520</strain>
    </source>
</reference>
<dbReference type="Proteomes" id="UP001549167">
    <property type="component" value="Unassembled WGS sequence"/>
</dbReference>
<organism evidence="7 8">
    <name type="scientific">Alkalibacillus flavidus</name>
    <dbReference type="NCBI Taxonomy" id="546021"/>
    <lineage>
        <taxon>Bacteria</taxon>
        <taxon>Bacillati</taxon>
        <taxon>Bacillota</taxon>
        <taxon>Bacilli</taxon>
        <taxon>Bacillales</taxon>
        <taxon>Bacillaceae</taxon>
        <taxon>Alkalibacillus</taxon>
    </lineage>
</organism>
<keyword evidence="5 6" id="KW-0472">Membrane</keyword>
<dbReference type="PIRSF" id="PIRSF038958">
    <property type="entry name" value="PG_synth_SpoVB"/>
    <property type="match status" value="1"/>
</dbReference>
<feature type="transmembrane region" description="Helical" evidence="6">
    <location>
        <begin position="278"/>
        <end position="299"/>
    </location>
</feature>
<keyword evidence="3 6" id="KW-0812">Transmembrane</keyword>
<feature type="transmembrane region" description="Helical" evidence="6">
    <location>
        <begin position="406"/>
        <end position="424"/>
    </location>
</feature>
<evidence type="ECO:0000256" key="4">
    <source>
        <dbReference type="ARBA" id="ARBA00022989"/>
    </source>
</evidence>
<evidence type="ECO:0000256" key="3">
    <source>
        <dbReference type="ARBA" id="ARBA00022692"/>
    </source>
</evidence>
<keyword evidence="2" id="KW-1003">Cell membrane</keyword>
<evidence type="ECO:0000256" key="6">
    <source>
        <dbReference type="SAM" id="Phobius"/>
    </source>
</evidence>
<feature type="transmembrane region" description="Helical" evidence="6">
    <location>
        <begin position="88"/>
        <end position="112"/>
    </location>
</feature>
<dbReference type="PANTHER" id="PTHR30250">
    <property type="entry name" value="PST FAMILY PREDICTED COLANIC ACID TRANSPORTER"/>
    <property type="match status" value="1"/>
</dbReference>
<evidence type="ECO:0000256" key="2">
    <source>
        <dbReference type="ARBA" id="ARBA00022475"/>
    </source>
</evidence>
<feature type="transmembrane region" description="Helical" evidence="6">
    <location>
        <begin position="157"/>
        <end position="176"/>
    </location>
</feature>
<gene>
    <name evidence="7" type="ORF">ABID56_002342</name>
</gene>
<dbReference type="Pfam" id="PF01943">
    <property type="entry name" value="Polysacc_synt"/>
    <property type="match status" value="1"/>
</dbReference>
<name>A0ABV2KX95_9BACI</name>
<evidence type="ECO:0000256" key="5">
    <source>
        <dbReference type="ARBA" id="ARBA00023136"/>
    </source>
</evidence>
<feature type="transmembrane region" description="Helical" evidence="6">
    <location>
        <begin position="320"/>
        <end position="341"/>
    </location>
</feature>
<feature type="transmembrane region" description="Helical" evidence="6">
    <location>
        <begin position="475"/>
        <end position="498"/>
    </location>
</feature>
<comment type="subcellular location">
    <subcellularLocation>
        <location evidence="1">Cell membrane</location>
        <topology evidence="1">Multi-pass membrane protein</topology>
    </subcellularLocation>
</comment>
<dbReference type="InterPro" id="IPR002797">
    <property type="entry name" value="Polysacc_synth"/>
</dbReference>
<dbReference type="InterPro" id="IPR024923">
    <property type="entry name" value="PG_synth_SpoVB"/>
</dbReference>
<keyword evidence="4 6" id="KW-1133">Transmembrane helix</keyword>